<name>A0A1I1VZH3_9BACI</name>
<keyword evidence="1 2" id="KW-0732">Signal</keyword>
<dbReference type="PANTHER" id="PTHR43308:SF5">
    <property type="entry name" value="S-LAYER PROTEIN _ PEPTIDOGLYCAN ENDO-BETA-N-ACETYLGLUCOSAMINIDASE"/>
    <property type="match status" value="1"/>
</dbReference>
<dbReference type="PANTHER" id="PTHR43308">
    <property type="entry name" value="OUTER MEMBRANE PROTEIN ALPHA-RELATED"/>
    <property type="match status" value="1"/>
</dbReference>
<evidence type="ECO:0000256" key="2">
    <source>
        <dbReference type="SAM" id="SignalP"/>
    </source>
</evidence>
<feature type="chain" id="PRO_5011704312" evidence="2">
    <location>
        <begin position="29"/>
        <end position="1059"/>
    </location>
</feature>
<evidence type="ECO:0000256" key="1">
    <source>
        <dbReference type="ARBA" id="ARBA00022729"/>
    </source>
</evidence>
<dbReference type="InterPro" id="IPR013783">
    <property type="entry name" value="Ig-like_fold"/>
</dbReference>
<dbReference type="RefSeq" id="WP_090084043.1">
    <property type="nucleotide sequence ID" value="NZ_FOMR01000005.1"/>
</dbReference>
<feature type="domain" description="SLH" evidence="3">
    <location>
        <begin position="94"/>
        <end position="156"/>
    </location>
</feature>
<dbReference type="SUPFAM" id="SSF49373">
    <property type="entry name" value="Invasin/intimin cell-adhesion fragments"/>
    <property type="match status" value="1"/>
</dbReference>
<keyword evidence="5" id="KW-1185">Reference proteome</keyword>
<dbReference type="Proteomes" id="UP000199474">
    <property type="component" value="Unassembled WGS sequence"/>
</dbReference>
<reference evidence="5" key="1">
    <citation type="submission" date="2016-10" db="EMBL/GenBank/DDBJ databases">
        <authorList>
            <person name="Varghese N."/>
            <person name="Submissions S."/>
        </authorList>
    </citation>
    <scope>NUCLEOTIDE SEQUENCE [LARGE SCALE GENOMIC DNA]</scope>
    <source>
        <strain evidence="5">DSM 22530</strain>
    </source>
</reference>
<evidence type="ECO:0000259" key="3">
    <source>
        <dbReference type="PROSITE" id="PS51272"/>
    </source>
</evidence>
<evidence type="ECO:0000313" key="4">
    <source>
        <dbReference type="EMBL" id="SFD86473.1"/>
    </source>
</evidence>
<feature type="signal peptide" evidence="2">
    <location>
        <begin position="1"/>
        <end position="28"/>
    </location>
</feature>
<dbReference type="AlphaFoldDB" id="A0A1I1VZH3"/>
<feature type="domain" description="SLH" evidence="3">
    <location>
        <begin position="30"/>
        <end position="93"/>
    </location>
</feature>
<dbReference type="PROSITE" id="PS51272">
    <property type="entry name" value="SLH"/>
    <property type="match status" value="2"/>
</dbReference>
<gene>
    <name evidence="4" type="ORF">SAMN05216238_10519</name>
</gene>
<evidence type="ECO:0000313" key="5">
    <source>
        <dbReference type="Proteomes" id="UP000199474"/>
    </source>
</evidence>
<proteinExistence type="predicted"/>
<dbReference type="EMBL" id="FOMR01000005">
    <property type="protein sequence ID" value="SFD86473.1"/>
    <property type="molecule type" value="Genomic_DNA"/>
</dbReference>
<dbReference type="Pfam" id="PF00395">
    <property type="entry name" value="SLH"/>
    <property type="match status" value="2"/>
</dbReference>
<organism evidence="4 5">
    <name type="scientific">Lentibacillus persicus</name>
    <dbReference type="NCBI Taxonomy" id="640948"/>
    <lineage>
        <taxon>Bacteria</taxon>
        <taxon>Bacillati</taxon>
        <taxon>Bacillota</taxon>
        <taxon>Bacilli</taxon>
        <taxon>Bacillales</taxon>
        <taxon>Bacillaceae</taxon>
        <taxon>Lentibacillus</taxon>
    </lineage>
</organism>
<protein>
    <submittedName>
        <fullName evidence="4">S-layer homology domain-containing protein</fullName>
    </submittedName>
</protein>
<dbReference type="OrthoDB" id="2839183at2"/>
<dbReference type="InterPro" id="IPR008964">
    <property type="entry name" value="Invasin/intimin_cell_adhesion"/>
</dbReference>
<dbReference type="InterPro" id="IPR051465">
    <property type="entry name" value="Cell_Envelope_Struct_Comp"/>
</dbReference>
<dbReference type="Gene3D" id="2.60.40.10">
    <property type="entry name" value="Immunoglobulins"/>
    <property type="match status" value="1"/>
</dbReference>
<accession>A0A1I1VZH3</accession>
<dbReference type="STRING" id="640948.SAMN05216238_10519"/>
<sequence length="1059" mass="113889">MQKKTFRRAAISTMAASATVAAVAPAVAAEEVSFTDVTPDHTHYDNILAMAEQGVIQGYQDGTFKPYESITRGQVAAMLTNALNLDVPEDLDSALEGYSDVDSSNDYAEAIAAVTEAGIFKGNDGEFGEYDNISREQMATVLVEGFGLNDYDKGDDVELNKDHISKSHVDNVQTLANLGITKALNEYHAYQDIQRDQFTTMVKLTKDVLENETPISEVVPEDISISTNSVQAVVGEEVTVRAQVAVEDGESAAGIPVTFNIDANESDYDNQDQTVEVYTDEDGVASYSYTQYSGGEDRVVAYATNDTTVRANDGMVYWGVKDRLTIEEITEDNTLANGAKKVYKVKQTTTDGDPASGWVNVAFAENVEVDADELVRGVEITDASGEFLVEDEVVVDEADYPYQLKNGGEKWVRVLLDEDGEATFTLTGEDASVTPIVFDDGHLKDGDEDESAQWSGDDRLNTTELQAQASTVSFEYQQNREVEVEAEGTQYAAAISAGGEGGRDYKATIRKENGDLAPEGTEVKVALDDSNGDVTLVDSAGDETPFASNDYAELTTNEDGVIEFTLIGESTTGDYDAYAVPTVFIENGSEDGLDDRDAQATGEIVYFVEPVLEEATLKVYEAGTDNQVEALEHDEANAEFVYQVVDQNNKPHNATSHTATFEVKNTGFNNIVVKGQTITPGNTESFDVTANDDGSAELEVDGLGVTSAEVNVSSSQYTLDNSTASVDFTADTGNLIPSTYTGTFGDDETVESNVNTGSNQIKFDEFDTANYDPSELYFNGDLLDVNGNVDEDKFFGEIEDIVEAGGTVEITANKQSDGTYSLTVVGVDEGEAPEGPAAVEVNSPNDEEVTSEDTIDIEGISEANTTVYVFDDENGNGEYDEDEEVGTPKAVNASGVFNITATLNENTQNDFLVVAENTEGGFSTAVEVPTITHDTLAPLVTGATLSAGDDTFGEVVIDPENNEITIALDSSDSSDETVTGVLNFNEEGNVTNENAFPGATDFDFGENSSFEYDFAGNPSLDDLKNYIANNGSVSSDIEVEDEQGNSTTYNVRITYTINQ</sequence>
<dbReference type="InterPro" id="IPR001119">
    <property type="entry name" value="SLH_dom"/>
</dbReference>